<keyword evidence="3" id="KW-1185">Reference proteome</keyword>
<dbReference type="RefSeq" id="WP_380841919.1">
    <property type="nucleotide sequence ID" value="NZ_JBHSFP010000012.1"/>
</dbReference>
<evidence type="ECO:0000313" key="2">
    <source>
        <dbReference type="EMBL" id="MFC4532980.1"/>
    </source>
</evidence>
<feature type="transmembrane region" description="Helical" evidence="1">
    <location>
        <begin position="53"/>
        <end position="75"/>
    </location>
</feature>
<keyword evidence="1" id="KW-0812">Transmembrane</keyword>
<dbReference type="EMBL" id="JBHSFP010000012">
    <property type="protein sequence ID" value="MFC4532980.1"/>
    <property type="molecule type" value="Genomic_DNA"/>
</dbReference>
<proteinExistence type="predicted"/>
<organism evidence="2 3">
    <name type="scientific">Sphaerisporangium dianthi</name>
    <dbReference type="NCBI Taxonomy" id="1436120"/>
    <lineage>
        <taxon>Bacteria</taxon>
        <taxon>Bacillati</taxon>
        <taxon>Actinomycetota</taxon>
        <taxon>Actinomycetes</taxon>
        <taxon>Streptosporangiales</taxon>
        <taxon>Streptosporangiaceae</taxon>
        <taxon>Sphaerisporangium</taxon>
    </lineage>
</organism>
<evidence type="ECO:0000313" key="3">
    <source>
        <dbReference type="Proteomes" id="UP001596004"/>
    </source>
</evidence>
<keyword evidence="1" id="KW-1133">Transmembrane helix</keyword>
<gene>
    <name evidence="2" type="ORF">ACFO60_19560</name>
</gene>
<protein>
    <submittedName>
        <fullName evidence="2">Uncharacterized protein</fullName>
    </submittedName>
</protein>
<dbReference type="Proteomes" id="UP001596004">
    <property type="component" value="Unassembled WGS sequence"/>
</dbReference>
<comment type="caution">
    <text evidence="2">The sequence shown here is derived from an EMBL/GenBank/DDBJ whole genome shotgun (WGS) entry which is preliminary data.</text>
</comment>
<name>A0ABV9CKY6_9ACTN</name>
<reference evidence="3" key="1">
    <citation type="journal article" date="2019" name="Int. J. Syst. Evol. Microbiol.">
        <title>The Global Catalogue of Microorganisms (GCM) 10K type strain sequencing project: providing services to taxonomists for standard genome sequencing and annotation.</title>
        <authorList>
            <consortium name="The Broad Institute Genomics Platform"/>
            <consortium name="The Broad Institute Genome Sequencing Center for Infectious Disease"/>
            <person name="Wu L."/>
            <person name="Ma J."/>
        </authorList>
    </citation>
    <scope>NUCLEOTIDE SEQUENCE [LARGE SCALE GENOMIC DNA]</scope>
    <source>
        <strain evidence="3">CGMCC 4.7132</strain>
    </source>
</reference>
<sequence>MNDIDKLVRAIDPAPRAPERGPGARELRAAIMAEEQGTAGAGPRRARRHGRRLVLALGAAALLATGVAAGPGRLWDGAGMTPVSYAVTKDSDGIVYVTIRDFSDADGLRRQLRDLDVPAIVDHVPHGTWCRDPRGTVVRDKPAGLYSVPEGIPGDDGSGWRMRIDTKLFKPGQTFVWTISESPGGGSRTSTILYQGPVAPCALIPEPTRKLSESDLPYRVATVEGRSLAGFRVDEKTVGEVLPELRRRGLKVVFAVMSIPPGNPGGYGIVRTQKTPVGDGWVVWEAEESTRTPGLVRLLVTEHRLDGNPVYGGPRDRVS</sequence>
<evidence type="ECO:0000256" key="1">
    <source>
        <dbReference type="SAM" id="Phobius"/>
    </source>
</evidence>
<keyword evidence="1" id="KW-0472">Membrane</keyword>
<accession>A0ABV9CKY6</accession>